<dbReference type="PANTHER" id="PTHR24369">
    <property type="entry name" value="ANTIGEN BSP, PUTATIVE-RELATED"/>
    <property type="match status" value="1"/>
</dbReference>
<reference evidence="4" key="2">
    <citation type="submission" date="2025-09" db="UniProtKB">
        <authorList>
            <consortium name="Ensembl"/>
        </authorList>
    </citation>
    <scope>IDENTIFICATION</scope>
</reference>
<accession>S4RTL3</accession>
<keyword evidence="1" id="KW-0433">Leucine-rich repeat</keyword>
<organism evidence="4">
    <name type="scientific">Petromyzon marinus</name>
    <name type="common">Sea lamprey</name>
    <dbReference type="NCBI Taxonomy" id="7757"/>
    <lineage>
        <taxon>Eukaryota</taxon>
        <taxon>Metazoa</taxon>
        <taxon>Chordata</taxon>
        <taxon>Craniata</taxon>
        <taxon>Vertebrata</taxon>
        <taxon>Cyclostomata</taxon>
        <taxon>Hyperoartia</taxon>
        <taxon>Petromyzontiformes</taxon>
        <taxon>Petromyzontidae</taxon>
        <taxon>Petromyzon</taxon>
    </lineage>
</organism>
<dbReference type="HOGENOM" id="CLU_2055118_0_0_1"/>
<dbReference type="OMA" id="TANTWNC"/>
<evidence type="ECO:0000256" key="2">
    <source>
        <dbReference type="ARBA" id="ARBA00022729"/>
    </source>
</evidence>
<name>S4RTL3_PETMA</name>
<evidence type="ECO:0000256" key="1">
    <source>
        <dbReference type="ARBA" id="ARBA00022614"/>
    </source>
</evidence>
<keyword evidence="3" id="KW-0677">Repeat</keyword>
<dbReference type="GeneTree" id="ENSGT01150000287513"/>
<dbReference type="Ensembl" id="ENSPMAT00000008591.1">
    <property type="protein sequence ID" value="ENSPMAP00000008553.1"/>
    <property type="gene ID" value="ENSPMAG00000007784.1"/>
</dbReference>
<dbReference type="InterPro" id="IPR050541">
    <property type="entry name" value="LRR_TM_domain-containing"/>
</dbReference>
<evidence type="ECO:0000256" key="3">
    <source>
        <dbReference type="ARBA" id="ARBA00022737"/>
    </source>
</evidence>
<dbReference type="InterPro" id="IPR001611">
    <property type="entry name" value="Leu-rich_rpt"/>
</dbReference>
<dbReference type="PANTHER" id="PTHR24369:SF210">
    <property type="entry name" value="CHAOPTIN-RELATED"/>
    <property type="match status" value="1"/>
</dbReference>
<dbReference type="SUPFAM" id="SSF52058">
    <property type="entry name" value="L domain-like"/>
    <property type="match status" value="1"/>
</dbReference>
<dbReference type="InterPro" id="IPR032675">
    <property type="entry name" value="LRR_dom_sf"/>
</dbReference>
<dbReference type="AlphaFoldDB" id="S4RTL3"/>
<dbReference type="Gene3D" id="3.80.10.10">
    <property type="entry name" value="Ribonuclease Inhibitor"/>
    <property type="match status" value="1"/>
</dbReference>
<evidence type="ECO:0000313" key="4">
    <source>
        <dbReference type="Ensembl" id="ENSPMAP00000008553.1"/>
    </source>
</evidence>
<evidence type="ECO:0008006" key="5">
    <source>
        <dbReference type="Google" id="ProtNLM"/>
    </source>
</evidence>
<dbReference type="SMART" id="SM00369">
    <property type="entry name" value="LRR_TYP"/>
    <property type="match status" value="3"/>
</dbReference>
<dbReference type="Pfam" id="PF13855">
    <property type="entry name" value="LRR_8"/>
    <property type="match status" value="1"/>
</dbReference>
<reference evidence="4" key="1">
    <citation type="submission" date="2025-08" db="UniProtKB">
        <authorList>
            <consortium name="Ensembl"/>
        </authorList>
    </citation>
    <scope>IDENTIFICATION</scope>
</reference>
<sequence length="120" mass="13465">TFVSRLNLYNNQLQSVPHGAFDRLANLNRLHLDRNQLQSVPDGAFDSLTNLETMNLFENQLQSVPNGAFDSLTNLETIILTANTWNCGSCDILYLSQWIRVHSQTVKSVDGKTVDPDDVT</sequence>
<protein>
    <recommendedName>
        <fullName evidence="5">VLRA</fullName>
    </recommendedName>
</protein>
<keyword evidence="2" id="KW-0732">Signal</keyword>
<dbReference type="InterPro" id="IPR003591">
    <property type="entry name" value="Leu-rich_rpt_typical-subtyp"/>
</dbReference>
<dbReference type="STRING" id="7757.ENSPMAP00000008553"/>
<proteinExistence type="predicted"/>
<dbReference type="GO" id="GO:0005886">
    <property type="term" value="C:plasma membrane"/>
    <property type="evidence" value="ECO:0007669"/>
    <property type="project" value="TreeGrafter"/>
</dbReference>